<sequence length="187" mass="21979">MNTLRHIAYHGTSYENSVHIMCFGFKDEVGSIPNDLGHGIYAYIKREGYTDDPEENAKRYAEAYRNSRRGTVILKLQTVVKEDNILNLNDPENEKILNDFYQKNYDKIEKRIQILYKENSEKPHFLRGNFDGIVLEMFLNNFDINPDAIIMDTFTNYKIIKEYKISNINNGREICIRNKNIIEVISK</sequence>
<reference evidence="1 2" key="1">
    <citation type="journal article" date="2013" name="Genome Announc.">
        <title>High-Quality Draft Genome Sequence of Vagococcus lutrae Strain LBD1, Isolated from the Largemouth Bass Micropterus salmoides.</title>
        <authorList>
            <person name="Lebreton F."/>
            <person name="Valentino M.D."/>
            <person name="Duncan L.B."/>
            <person name="Zeng Q."/>
            <person name="Manson McGuire A."/>
            <person name="Earl A.M."/>
            <person name="Gilmore M.S."/>
        </authorList>
    </citation>
    <scope>NUCLEOTIDE SEQUENCE [LARGE SCALE GENOMIC DNA]</scope>
    <source>
        <strain evidence="1 2">LBD1</strain>
    </source>
</reference>
<gene>
    <name evidence="1" type="ORF">T233_01016</name>
</gene>
<organism evidence="1 2">
    <name type="scientific">Vagococcus lutrae LBD1</name>
    <dbReference type="NCBI Taxonomy" id="1408226"/>
    <lineage>
        <taxon>Bacteria</taxon>
        <taxon>Bacillati</taxon>
        <taxon>Bacillota</taxon>
        <taxon>Bacilli</taxon>
        <taxon>Lactobacillales</taxon>
        <taxon>Enterococcaceae</taxon>
        <taxon>Vagococcus</taxon>
    </lineage>
</organism>
<evidence type="ECO:0000313" key="1">
    <source>
        <dbReference type="EMBL" id="EST89910.1"/>
    </source>
</evidence>
<dbReference type="eggNOG" id="ENOG50330D8">
    <property type="taxonomic scope" value="Bacteria"/>
</dbReference>
<evidence type="ECO:0000313" key="2">
    <source>
        <dbReference type="Proteomes" id="UP000018126"/>
    </source>
</evidence>
<dbReference type="RefSeq" id="WP_023606344.1">
    <property type="nucleotide sequence ID" value="NZ_AYSH01000013.1"/>
</dbReference>
<dbReference type="STRING" id="1408226.T233_01016"/>
<accession>V6Q5H9</accession>
<proteinExistence type="predicted"/>
<keyword evidence="2" id="KW-1185">Reference proteome</keyword>
<comment type="caution">
    <text evidence="1">The sequence shown here is derived from an EMBL/GenBank/DDBJ whole genome shotgun (WGS) entry which is preliminary data.</text>
</comment>
<dbReference type="EMBL" id="AYSH01000013">
    <property type="protein sequence ID" value="EST89910.1"/>
    <property type="molecule type" value="Genomic_DNA"/>
</dbReference>
<name>V6Q5H9_9ENTE</name>
<protein>
    <submittedName>
        <fullName evidence="1">Uncharacterized protein</fullName>
    </submittedName>
</protein>
<dbReference type="Proteomes" id="UP000018126">
    <property type="component" value="Unassembled WGS sequence"/>
</dbReference>
<dbReference type="AlphaFoldDB" id="V6Q5H9"/>